<dbReference type="PANTHER" id="PTHR43591:SF24">
    <property type="entry name" value="2-METHOXY-6-POLYPRENYL-1,4-BENZOQUINOL METHYLASE, MITOCHONDRIAL"/>
    <property type="match status" value="1"/>
</dbReference>
<keyword evidence="2" id="KW-0808">Transferase</keyword>
<dbReference type="EMBL" id="CP053381">
    <property type="protein sequence ID" value="QTP54960.1"/>
    <property type="molecule type" value="Genomic_DNA"/>
</dbReference>
<proteinExistence type="predicted"/>
<dbReference type="Pfam" id="PF08241">
    <property type="entry name" value="Methyltransf_11"/>
    <property type="match status" value="1"/>
</dbReference>
<dbReference type="GO" id="GO:0032259">
    <property type="term" value="P:methylation"/>
    <property type="evidence" value="ECO:0007669"/>
    <property type="project" value="UniProtKB-KW"/>
</dbReference>
<dbReference type="GO" id="GO:0008168">
    <property type="term" value="F:methyltransferase activity"/>
    <property type="evidence" value="ECO:0007669"/>
    <property type="project" value="UniProtKB-KW"/>
</dbReference>
<dbReference type="Gene3D" id="3.40.50.150">
    <property type="entry name" value="Vaccinia Virus protein VP39"/>
    <property type="match status" value="1"/>
</dbReference>
<reference evidence="2 3" key="1">
    <citation type="journal article" date="2021" name="Front. Microbiol.">
        <title>Aerobic Denitrification and Heterotrophic Sulfur Oxidation in the Genus Halomonas Revealed by Six Novel Species Characterizations and Genome-Based Analysis.</title>
        <authorList>
            <person name="Wang L."/>
            <person name="Shao Z."/>
        </authorList>
    </citation>
    <scope>NUCLEOTIDE SEQUENCE [LARGE SCALE GENOMIC DNA]</scope>
    <source>
        <strain evidence="2 3">MCCC 1A11059</strain>
    </source>
</reference>
<dbReference type="Proteomes" id="UP000671868">
    <property type="component" value="Chromosome"/>
</dbReference>
<accession>A0ABX7W5E4</accession>
<sequence length="226" mass="24842">MLSAIRDVLLPLTLPRGDSVALYDRLAPRYDRMHRRWLERAGAESLAALQGCLAAELEPGRRALDAGCGPGTLARWVMGAEPGADLTLVDLAPAMLERASSVPGRHVHADLLALPFSEAEFDIVICAWALETTAEPERAVAELVRVLAPGGLLCLCFCRQPEARSERLRSLRLRLSVRHGFGGLFLQGNFPQWLPHRQPRRLVSRRQLASFACWRKPAGSPSGVEP</sequence>
<evidence type="ECO:0000259" key="1">
    <source>
        <dbReference type="Pfam" id="PF08241"/>
    </source>
</evidence>
<dbReference type="PANTHER" id="PTHR43591">
    <property type="entry name" value="METHYLTRANSFERASE"/>
    <property type="match status" value="1"/>
</dbReference>
<organism evidence="2 3">
    <name type="scientific">Billgrantia sulfidoxydans</name>
    <dbReference type="NCBI Taxonomy" id="2733484"/>
    <lineage>
        <taxon>Bacteria</taxon>
        <taxon>Pseudomonadati</taxon>
        <taxon>Pseudomonadota</taxon>
        <taxon>Gammaproteobacteria</taxon>
        <taxon>Oceanospirillales</taxon>
        <taxon>Halomonadaceae</taxon>
        <taxon>Billgrantia</taxon>
    </lineage>
</organism>
<evidence type="ECO:0000313" key="2">
    <source>
        <dbReference type="EMBL" id="QTP54960.1"/>
    </source>
</evidence>
<dbReference type="InterPro" id="IPR029063">
    <property type="entry name" value="SAM-dependent_MTases_sf"/>
</dbReference>
<feature type="domain" description="Methyltransferase type 11" evidence="1">
    <location>
        <begin position="64"/>
        <end position="154"/>
    </location>
</feature>
<name>A0ABX7W5E4_9GAMM</name>
<dbReference type="SUPFAM" id="SSF53335">
    <property type="entry name" value="S-adenosyl-L-methionine-dependent methyltransferases"/>
    <property type="match status" value="1"/>
</dbReference>
<keyword evidence="2" id="KW-0489">Methyltransferase</keyword>
<evidence type="ECO:0000313" key="3">
    <source>
        <dbReference type="Proteomes" id="UP000671868"/>
    </source>
</evidence>
<dbReference type="CDD" id="cd02440">
    <property type="entry name" value="AdoMet_MTases"/>
    <property type="match status" value="1"/>
</dbReference>
<protein>
    <submittedName>
        <fullName evidence="2">Methyltransferase domain-containing protein</fullName>
    </submittedName>
</protein>
<dbReference type="RefSeq" id="WP_209539095.1">
    <property type="nucleotide sequence ID" value="NZ_CP053381.1"/>
</dbReference>
<keyword evidence="3" id="KW-1185">Reference proteome</keyword>
<gene>
    <name evidence="2" type="ORF">HNO51_09885</name>
</gene>
<dbReference type="InterPro" id="IPR013216">
    <property type="entry name" value="Methyltransf_11"/>
</dbReference>